<comment type="similarity">
    <text evidence="1 2">Belongs to the calycin superfamily. Lipocalin family.</text>
</comment>
<keyword evidence="2" id="KW-0446">Lipid-binding</keyword>
<dbReference type="KEGG" id="smag:AN936_05485"/>
<dbReference type="PATRIC" id="fig|33050.5.peg.1142"/>
<dbReference type="GO" id="GO:0009279">
    <property type="term" value="C:cell outer membrane"/>
    <property type="evidence" value="ECO:0007669"/>
    <property type="project" value="UniProtKB-SubCell"/>
</dbReference>
<gene>
    <name evidence="4" type="ORF">AN936_05485</name>
</gene>
<sequence>MWKEPDAAHEVSSSEWENVMHHNENTPVVAVPNIDLARYVGSWFEICRLPLKWEDAAASDITATYSQTADGRIRVENRCLDKDGKPDRSIGLAVPQDASNAKLKVSFLPEYLRWIPFTQGDYWVLAIDPDYTVALVGTPDREHLWLIARTAALPSEVVENYLAVAKTQGFDLGRLITPRQSGHMVPDTAFEA</sequence>
<evidence type="ECO:0000313" key="5">
    <source>
        <dbReference type="Proteomes" id="UP000058074"/>
    </source>
</evidence>
<evidence type="ECO:0000259" key="3">
    <source>
        <dbReference type="Pfam" id="PF08212"/>
    </source>
</evidence>
<evidence type="ECO:0000256" key="2">
    <source>
        <dbReference type="PIRNR" id="PIRNR036893"/>
    </source>
</evidence>
<dbReference type="SUPFAM" id="SSF50814">
    <property type="entry name" value="Lipocalins"/>
    <property type="match status" value="1"/>
</dbReference>
<comment type="subunit">
    <text evidence="2">Homodimer.</text>
</comment>
<comment type="subcellular location">
    <subcellularLocation>
        <location evidence="2">Cell outer membrane</location>
    </subcellularLocation>
</comment>
<dbReference type="InterPro" id="IPR002446">
    <property type="entry name" value="Lipocalin_bac"/>
</dbReference>
<dbReference type="Proteomes" id="UP000058074">
    <property type="component" value="Chromosome"/>
</dbReference>
<dbReference type="GO" id="GO:0008289">
    <property type="term" value="F:lipid binding"/>
    <property type="evidence" value="ECO:0007669"/>
    <property type="project" value="UniProtKB-UniRule"/>
</dbReference>
<accession>A0A0N9UT29</accession>
<name>A0A0N9UT29_SPHMC</name>
<dbReference type="GO" id="GO:0006950">
    <property type="term" value="P:response to stress"/>
    <property type="evidence" value="ECO:0007669"/>
    <property type="project" value="UniProtKB-ARBA"/>
</dbReference>
<evidence type="ECO:0000256" key="1">
    <source>
        <dbReference type="ARBA" id="ARBA00006889"/>
    </source>
</evidence>
<dbReference type="Gene3D" id="2.40.128.20">
    <property type="match status" value="1"/>
</dbReference>
<keyword evidence="2" id="KW-0449">Lipoprotein</keyword>
<feature type="domain" description="Lipocalin/cytosolic fatty-acid binding" evidence="3">
    <location>
        <begin position="34"/>
        <end position="180"/>
    </location>
</feature>
<dbReference type="PRINTS" id="PR01171">
    <property type="entry name" value="BCTLIPOCALIN"/>
</dbReference>
<keyword evidence="2" id="KW-0998">Cell outer membrane</keyword>
<evidence type="ECO:0000313" key="4">
    <source>
        <dbReference type="EMBL" id="ALH79834.1"/>
    </source>
</evidence>
<comment type="function">
    <text evidence="2">Involved in the storage or transport of lipids necessary for membrane maintenance under stressful conditions. Displays a binding preference for lysophospholipids.</text>
</comment>
<dbReference type="PIRSF" id="PIRSF036893">
    <property type="entry name" value="Lipocalin_ApoD"/>
    <property type="match status" value="1"/>
</dbReference>
<organism evidence="4 5">
    <name type="scientific">Sphingopyxis macrogoltabida</name>
    <name type="common">Sphingomonas macrogoltabidus</name>
    <dbReference type="NCBI Taxonomy" id="33050"/>
    <lineage>
        <taxon>Bacteria</taxon>
        <taxon>Pseudomonadati</taxon>
        <taxon>Pseudomonadota</taxon>
        <taxon>Alphaproteobacteria</taxon>
        <taxon>Sphingomonadales</taxon>
        <taxon>Sphingomonadaceae</taxon>
        <taxon>Sphingopyxis</taxon>
    </lineage>
</organism>
<dbReference type="EMBL" id="CP012700">
    <property type="protein sequence ID" value="ALH79834.1"/>
    <property type="molecule type" value="Genomic_DNA"/>
</dbReference>
<dbReference type="InterPro" id="IPR047202">
    <property type="entry name" value="Lipocalin_Blc-like_dom"/>
</dbReference>
<dbReference type="InterPro" id="IPR000566">
    <property type="entry name" value="Lipocln_cytosolic_FA-bd_dom"/>
</dbReference>
<dbReference type="InterPro" id="IPR022271">
    <property type="entry name" value="Lipocalin_ApoD"/>
</dbReference>
<dbReference type="AlphaFoldDB" id="A0A0N9UT29"/>
<dbReference type="Pfam" id="PF08212">
    <property type="entry name" value="Lipocalin_2"/>
    <property type="match status" value="1"/>
</dbReference>
<proteinExistence type="inferred from homology"/>
<dbReference type="PANTHER" id="PTHR10612:SF34">
    <property type="entry name" value="APOLIPOPROTEIN D"/>
    <property type="match status" value="1"/>
</dbReference>
<dbReference type="InterPro" id="IPR012674">
    <property type="entry name" value="Calycin"/>
</dbReference>
<dbReference type="CDD" id="cd19438">
    <property type="entry name" value="lipocalin_Blc-like"/>
    <property type="match status" value="1"/>
</dbReference>
<keyword evidence="2" id="KW-0472">Membrane</keyword>
<protein>
    <recommendedName>
        <fullName evidence="2">Outer membrane lipoprotein Blc</fullName>
    </recommendedName>
</protein>
<reference evidence="4 5" key="1">
    <citation type="journal article" date="2015" name="Genome Announc.">
        <title>Complete Genome Sequence of Polypropylene Glycol- and Polyethylene Glycol-Degrading Sphingopyxis macrogoltabida Strain EY-1.</title>
        <authorList>
            <person name="Ohtsubo Y."/>
            <person name="Nagata Y."/>
            <person name="Numata M."/>
            <person name="Tsuchikane K."/>
            <person name="Hosoyama A."/>
            <person name="Yamazoe A."/>
            <person name="Tsuda M."/>
            <person name="Fujita N."/>
            <person name="Kawai F."/>
        </authorList>
    </citation>
    <scope>NUCLEOTIDE SEQUENCE [LARGE SCALE GENOMIC DNA]</scope>
    <source>
        <strain evidence="4 5">EY-1</strain>
    </source>
</reference>
<dbReference type="PANTHER" id="PTHR10612">
    <property type="entry name" value="APOLIPOPROTEIN D"/>
    <property type="match status" value="1"/>
</dbReference>